<comment type="subunit">
    <text evidence="7">Heterotetramer composed of ParC and ParE.</text>
</comment>
<comment type="subcellular location">
    <subcellularLocation>
        <location evidence="7">Cell membrane</location>
        <topology evidence="7">Peripheral membrane protein</topology>
    </subcellularLocation>
</comment>
<reference evidence="11" key="1">
    <citation type="submission" date="2016-02" db="EMBL/GenBank/DDBJ databases">
        <authorList>
            <person name="Schultz-Johansen M."/>
            <person name="Glaring M.A."/>
            <person name="Bech P.K."/>
            <person name="Stougaard P."/>
        </authorList>
    </citation>
    <scope>NUCLEOTIDE SEQUENCE [LARGE SCALE GENOMIC DNA]</scope>
    <source>
        <strain evidence="11">S66</strain>
    </source>
</reference>
<dbReference type="InterPro" id="IPR005742">
    <property type="entry name" value="TopoIV_A_Gneg"/>
</dbReference>
<evidence type="ECO:0000256" key="7">
    <source>
        <dbReference type="HAMAP-Rule" id="MF_00936"/>
    </source>
</evidence>
<dbReference type="InterPro" id="IPR050220">
    <property type="entry name" value="Type_II_DNA_Topoisomerases"/>
</dbReference>
<dbReference type="Gene3D" id="2.120.10.90">
    <property type="entry name" value="DNA gyrase/topoisomerase IV, subunit A, C-terminal"/>
    <property type="match status" value="1"/>
</dbReference>
<comment type="similarity">
    <text evidence="7">Belongs to the type II topoisomerase GyrA/ParC subunit family. ParC type 1 subfamily.</text>
</comment>
<organism evidence="10 11">
    <name type="scientific">Paraglaciecola hydrolytica</name>
    <dbReference type="NCBI Taxonomy" id="1799789"/>
    <lineage>
        <taxon>Bacteria</taxon>
        <taxon>Pseudomonadati</taxon>
        <taxon>Pseudomonadota</taxon>
        <taxon>Gammaproteobacteria</taxon>
        <taxon>Alteromonadales</taxon>
        <taxon>Alteromonadaceae</taxon>
        <taxon>Paraglaciecola</taxon>
    </lineage>
</organism>
<dbReference type="Gene3D" id="1.10.268.10">
    <property type="entry name" value="Topoisomerase, domain 3"/>
    <property type="match status" value="1"/>
</dbReference>
<dbReference type="NCBIfam" id="TIGR01062">
    <property type="entry name" value="parC_Gneg"/>
    <property type="match status" value="1"/>
</dbReference>
<dbReference type="GO" id="GO:0005524">
    <property type="term" value="F:ATP binding"/>
    <property type="evidence" value="ECO:0007669"/>
    <property type="project" value="InterPro"/>
</dbReference>
<evidence type="ECO:0000313" key="11">
    <source>
        <dbReference type="Proteomes" id="UP000070299"/>
    </source>
</evidence>
<evidence type="ECO:0000256" key="2">
    <source>
        <dbReference type="ARBA" id="ARBA00022475"/>
    </source>
</evidence>
<dbReference type="FunFam" id="1.10.268.10:FF:000001">
    <property type="entry name" value="DNA gyrase subunit A"/>
    <property type="match status" value="1"/>
</dbReference>
<dbReference type="GO" id="GO:0019897">
    <property type="term" value="C:extrinsic component of plasma membrane"/>
    <property type="evidence" value="ECO:0007669"/>
    <property type="project" value="UniProtKB-UniRule"/>
</dbReference>
<evidence type="ECO:0000256" key="4">
    <source>
        <dbReference type="ARBA" id="ARBA00023125"/>
    </source>
</evidence>
<dbReference type="EMBL" id="LSNE01000003">
    <property type="protein sequence ID" value="KXI29719.1"/>
    <property type="molecule type" value="Genomic_DNA"/>
</dbReference>
<dbReference type="CDD" id="cd00187">
    <property type="entry name" value="TOP4c"/>
    <property type="match status" value="1"/>
</dbReference>
<evidence type="ECO:0000259" key="9">
    <source>
        <dbReference type="PROSITE" id="PS52040"/>
    </source>
</evidence>
<dbReference type="NCBIfam" id="NF004044">
    <property type="entry name" value="PRK05561.1"/>
    <property type="match status" value="1"/>
</dbReference>
<protein>
    <recommendedName>
        <fullName evidence="7">DNA topoisomerase 4 subunit A</fullName>
        <ecNumber evidence="7">5.6.2.2</ecNumber>
    </recommendedName>
    <alternativeName>
        <fullName evidence="7">Topoisomerase IV subunit A</fullName>
    </alternativeName>
</protein>
<dbReference type="GO" id="GO:0003677">
    <property type="term" value="F:DNA binding"/>
    <property type="evidence" value="ECO:0007669"/>
    <property type="project" value="UniProtKB-UniRule"/>
</dbReference>
<dbReference type="SMART" id="SM00434">
    <property type="entry name" value="TOP4c"/>
    <property type="match status" value="1"/>
</dbReference>
<dbReference type="Gene3D" id="3.30.1360.40">
    <property type="match status" value="1"/>
</dbReference>
<dbReference type="InterPro" id="IPR013760">
    <property type="entry name" value="Topo_IIA-like_dom_sf"/>
</dbReference>
<dbReference type="HAMAP" id="MF_00936">
    <property type="entry name" value="ParC_type1"/>
    <property type="match status" value="1"/>
</dbReference>
<dbReference type="STRING" id="1799789.AX660_06665"/>
<evidence type="ECO:0000256" key="1">
    <source>
        <dbReference type="ARBA" id="ARBA00000185"/>
    </source>
</evidence>
<dbReference type="InterPro" id="IPR013757">
    <property type="entry name" value="Topo_IIA_A_a_sf"/>
</dbReference>
<accession>A0A136A388</accession>
<comment type="caution">
    <text evidence="10">The sequence shown here is derived from an EMBL/GenBank/DDBJ whole genome shotgun (WGS) entry which is preliminary data.</text>
</comment>
<name>A0A136A388_9ALTE</name>
<proteinExistence type="inferred from homology"/>
<keyword evidence="6 7" id="KW-0413">Isomerase</keyword>
<dbReference type="Proteomes" id="UP000070299">
    <property type="component" value="Unassembled WGS sequence"/>
</dbReference>
<dbReference type="PROSITE" id="PS52040">
    <property type="entry name" value="TOPO_IIA"/>
    <property type="match status" value="1"/>
</dbReference>
<dbReference type="InterPro" id="IPR002205">
    <property type="entry name" value="Topo_IIA_dom_A"/>
</dbReference>
<dbReference type="GO" id="GO:0005694">
    <property type="term" value="C:chromosome"/>
    <property type="evidence" value="ECO:0007669"/>
    <property type="project" value="InterPro"/>
</dbReference>
<dbReference type="GO" id="GO:0007059">
    <property type="term" value="P:chromosome segregation"/>
    <property type="evidence" value="ECO:0007669"/>
    <property type="project" value="UniProtKB-UniRule"/>
</dbReference>
<keyword evidence="2 7" id="KW-1003">Cell membrane</keyword>
<feature type="site" description="Transition state stabilizer" evidence="7">
    <location>
        <position position="126"/>
    </location>
</feature>
<dbReference type="Pfam" id="PF00521">
    <property type="entry name" value="DNA_topoisoIV"/>
    <property type="match status" value="1"/>
</dbReference>
<keyword evidence="11" id="KW-1185">Reference proteome</keyword>
<feature type="active site" description="O-(5'-phospho-DNA)-tyrosine intermediate" evidence="7 8">
    <location>
        <position position="127"/>
    </location>
</feature>
<dbReference type="RefSeq" id="WP_068372708.1">
    <property type="nucleotide sequence ID" value="NZ_LSNE01000003.1"/>
</dbReference>
<dbReference type="SUPFAM" id="SSF101904">
    <property type="entry name" value="GyrA/ParC C-terminal domain-like"/>
    <property type="match status" value="1"/>
</dbReference>
<keyword evidence="3 7" id="KW-0799">Topoisomerase</keyword>
<dbReference type="Gene3D" id="3.90.199.10">
    <property type="entry name" value="Topoisomerase II, domain 5"/>
    <property type="match status" value="1"/>
</dbReference>
<dbReference type="PANTHER" id="PTHR43493:SF1">
    <property type="entry name" value="DNA TOPOISOMERASE 4 SUBUNIT A"/>
    <property type="match status" value="1"/>
</dbReference>
<dbReference type="AlphaFoldDB" id="A0A136A388"/>
<comment type="catalytic activity">
    <reaction evidence="1 7 8">
        <text>ATP-dependent breakage, passage and rejoining of double-stranded DNA.</text>
        <dbReference type="EC" id="5.6.2.2"/>
    </reaction>
</comment>
<keyword evidence="4 7" id="KW-0238">DNA-binding</keyword>
<evidence type="ECO:0000256" key="3">
    <source>
        <dbReference type="ARBA" id="ARBA00023029"/>
    </source>
</evidence>
<dbReference type="OrthoDB" id="9806486at2"/>
<dbReference type="InterPro" id="IPR035516">
    <property type="entry name" value="Gyrase/topoIV_suA_C"/>
</dbReference>
<feature type="site" description="Interaction with DNA" evidence="7">
    <location>
        <position position="46"/>
    </location>
</feature>
<dbReference type="GO" id="GO:0009330">
    <property type="term" value="C:DNA topoisomerase type II (double strand cut, ATP-hydrolyzing) complex"/>
    <property type="evidence" value="ECO:0007669"/>
    <property type="project" value="TreeGrafter"/>
</dbReference>
<dbReference type="GO" id="GO:0005737">
    <property type="term" value="C:cytoplasm"/>
    <property type="evidence" value="ECO:0007669"/>
    <property type="project" value="TreeGrafter"/>
</dbReference>
<keyword evidence="5 7" id="KW-0472">Membrane</keyword>
<feature type="domain" description="Topo IIA-type catalytic" evidence="9">
    <location>
        <begin position="38"/>
        <end position="501"/>
    </location>
</feature>
<dbReference type="InterPro" id="IPR013758">
    <property type="entry name" value="Topo_IIA_A/C_ab"/>
</dbReference>
<dbReference type="GO" id="GO:0006265">
    <property type="term" value="P:DNA topological change"/>
    <property type="evidence" value="ECO:0007669"/>
    <property type="project" value="UniProtKB-UniRule"/>
</dbReference>
<evidence type="ECO:0000313" key="10">
    <source>
        <dbReference type="EMBL" id="KXI29719.1"/>
    </source>
</evidence>
<gene>
    <name evidence="7" type="primary">parC</name>
    <name evidence="10" type="ORF">AX660_06665</name>
</gene>
<evidence type="ECO:0000256" key="5">
    <source>
        <dbReference type="ARBA" id="ARBA00023136"/>
    </source>
</evidence>
<comment type="function">
    <text evidence="7">Topoisomerase IV is essential for chromosome segregation. It relaxes supercoiled DNA. Performs the decatenation events required during the replication of a circular DNA molecule.</text>
</comment>
<dbReference type="EC" id="5.6.2.2" evidence="7"/>
<dbReference type="PANTHER" id="PTHR43493">
    <property type="entry name" value="DNA GYRASE/TOPOISOMERASE SUBUNIT A"/>
    <property type="match status" value="1"/>
</dbReference>
<evidence type="ECO:0000256" key="8">
    <source>
        <dbReference type="PROSITE-ProRule" id="PRU01384"/>
    </source>
</evidence>
<sequence>MTQETIINKDGIEQLAMRHFTEQSYLNYSMYVIMDRALPHIGDGLKPVQRRIVYAMSELGLSNNAKYKKSARTVGDVLGKFHPHGDSACYEAMVLMAQPFSYRYPLVDGQGNWGAPDDPKSFAAMRYTESRLSKFSEVLLTELGQGTVDWQPNFDGTLDEPKVLPARLPHILLNGITGIAVGMATDIPPHNVREVANACAHLLDNSKAELRELLEFVKGPDYPTEAEIITPKDEITKIYETGRGSIRMRAVYHEDNGDIIITALPHQASGGKILEQIAAQMQAKKLPMVSDLRDESDHENPTRLLITPRSNRIDVEQLMQHLFATTDLEKTYRVNINMIGLDGRPQVKNLQQILSEWLIFRKDTVVRRLQYRLDKVLARLHILEGLMIAFLNIDEVIRIIRYEEHPKQALIATFSLSDIQAEAILDLKLRHLAKLEEMKIQGEQDELALERDQLQLLLGSDQRLKTLIKKEILAAAELYGDDRRSPIVSRGEAKALSEKELVPSESVTVVLSEKGWARCAKGHDVDVKGLSYKAGDSYLTSAKGRSNQQAVFMDSSGRTFSCDAHSLASARSQGEPLTGRFNIVGGENVEHVVMGKDQQQYLMASDAGYGFVGKFEDMVSKNKAGKAYISLSTGAKIIAPQVVHNLKTDWCLAISSEGRMLMFPLRDLPILGKGKGNKLISIPSAKAASREEFVKVLSIVPDGASVKILSGKRGMALSAADLSHYQGERGRRGNKLPRGLQRVDGVEVELGSNPIVSEADVIDAPPANDVME</sequence>
<evidence type="ECO:0000256" key="6">
    <source>
        <dbReference type="ARBA" id="ARBA00023235"/>
    </source>
</evidence>
<feature type="site" description="Interaction with DNA" evidence="7">
    <location>
        <position position="84"/>
    </location>
</feature>
<dbReference type="SUPFAM" id="SSF56719">
    <property type="entry name" value="Type II DNA topoisomerase"/>
    <property type="match status" value="1"/>
</dbReference>
<dbReference type="GO" id="GO:0003918">
    <property type="term" value="F:DNA topoisomerase type II (double strand cut, ATP-hydrolyzing) activity"/>
    <property type="evidence" value="ECO:0007669"/>
    <property type="project" value="UniProtKB-UniRule"/>
</dbReference>
<feature type="site" description="Interaction with DNA" evidence="7">
    <location>
        <position position="82"/>
    </location>
</feature>